<comment type="caution">
    <text evidence="3">The sequence shown here is derived from an EMBL/GenBank/DDBJ whole genome shotgun (WGS) entry which is preliminary data.</text>
</comment>
<sequence>MYLLYSFRLALQSLWREKWINLLSVLTIAAGLFMITLTFFVVYNIDLATKRLPARFSVMLYLNDGLSEQETGNVIAQLKKNNAVEQARYISKDKALEESKGVLKTADYILEGIDENPLPASIEIKLKK</sequence>
<dbReference type="EMBL" id="BLRZ01000462">
    <property type="protein sequence ID" value="GFP31628.1"/>
    <property type="molecule type" value="Genomic_DNA"/>
</dbReference>
<feature type="non-terminal residue" evidence="3">
    <location>
        <position position="128"/>
    </location>
</feature>
<protein>
    <submittedName>
        <fullName evidence="3">Cell division transport system permease protein</fullName>
    </submittedName>
</protein>
<keyword evidence="1" id="KW-0812">Transmembrane</keyword>
<evidence type="ECO:0000256" key="1">
    <source>
        <dbReference type="SAM" id="Phobius"/>
    </source>
</evidence>
<name>A0A6V8PHA1_9ACTN</name>
<dbReference type="InterPro" id="IPR040690">
    <property type="entry name" value="FtsX_ECD"/>
</dbReference>
<dbReference type="AlphaFoldDB" id="A0A6V8PHA1"/>
<accession>A0A6V8PHA1</accession>
<feature type="domain" description="FtsX extracellular" evidence="2">
    <location>
        <begin position="57"/>
        <end position="127"/>
    </location>
</feature>
<keyword evidence="3" id="KW-0132">Cell division</keyword>
<dbReference type="RefSeq" id="WP_176238390.1">
    <property type="nucleotide sequence ID" value="NZ_BLRZ01000462.1"/>
</dbReference>
<organism evidence="3 4">
    <name type="scientific">Candidatus Hakubella thermalkaliphila</name>
    <dbReference type="NCBI Taxonomy" id="2754717"/>
    <lineage>
        <taxon>Bacteria</taxon>
        <taxon>Bacillati</taxon>
        <taxon>Actinomycetota</taxon>
        <taxon>Actinomycetota incertae sedis</taxon>
        <taxon>Candidatus Hakubellales</taxon>
        <taxon>Candidatus Hakubellaceae</taxon>
        <taxon>Candidatus Hakubella</taxon>
    </lineage>
</organism>
<evidence type="ECO:0000313" key="3">
    <source>
        <dbReference type="EMBL" id="GFP31628.1"/>
    </source>
</evidence>
<dbReference type="GO" id="GO:0016020">
    <property type="term" value="C:membrane"/>
    <property type="evidence" value="ECO:0007669"/>
    <property type="project" value="InterPro"/>
</dbReference>
<dbReference type="Gene3D" id="3.30.70.3040">
    <property type="match status" value="1"/>
</dbReference>
<dbReference type="PANTHER" id="PTHR47755">
    <property type="entry name" value="CELL DIVISION PROTEIN FTSX"/>
    <property type="match status" value="1"/>
</dbReference>
<evidence type="ECO:0000313" key="4">
    <source>
        <dbReference type="Proteomes" id="UP000588083"/>
    </source>
</evidence>
<gene>
    <name evidence="3" type="ORF">HKBW3S34_02550</name>
</gene>
<proteinExistence type="predicted"/>
<keyword evidence="1" id="KW-1133">Transmembrane helix</keyword>
<dbReference type="InterPro" id="IPR004513">
    <property type="entry name" value="FtsX"/>
</dbReference>
<feature type="transmembrane region" description="Helical" evidence="1">
    <location>
        <begin position="20"/>
        <end position="45"/>
    </location>
</feature>
<reference evidence="3 4" key="1">
    <citation type="journal article" date="2020" name="Front. Microbiol.">
        <title>Single-cell genomics of novel Actinobacteria with the Wood-Ljungdahl pathway discovered in a serpentinizing system.</title>
        <authorList>
            <person name="Merino N."/>
            <person name="Kawai M."/>
            <person name="Boyd E.S."/>
            <person name="Colman D.R."/>
            <person name="McGlynn S.E."/>
            <person name="Nealson K.H."/>
            <person name="Kurokawa K."/>
            <person name="Hongoh Y."/>
        </authorList>
    </citation>
    <scope>NUCLEOTIDE SEQUENCE [LARGE SCALE GENOMIC DNA]</scope>
    <source>
        <strain evidence="3 4">S34</strain>
    </source>
</reference>
<evidence type="ECO:0000259" key="2">
    <source>
        <dbReference type="Pfam" id="PF18075"/>
    </source>
</evidence>
<keyword evidence="4" id="KW-1185">Reference proteome</keyword>
<dbReference type="Proteomes" id="UP000588083">
    <property type="component" value="Unassembled WGS sequence"/>
</dbReference>
<dbReference type="Pfam" id="PF18075">
    <property type="entry name" value="FtsX_ECD"/>
    <property type="match status" value="1"/>
</dbReference>
<keyword evidence="3" id="KW-0131">Cell cycle</keyword>
<dbReference type="GO" id="GO:0051301">
    <property type="term" value="P:cell division"/>
    <property type="evidence" value="ECO:0007669"/>
    <property type="project" value="UniProtKB-KW"/>
</dbReference>
<dbReference type="PANTHER" id="PTHR47755:SF1">
    <property type="entry name" value="CELL DIVISION PROTEIN FTSX"/>
    <property type="match status" value="1"/>
</dbReference>
<keyword evidence="1" id="KW-0472">Membrane</keyword>